<dbReference type="Proteomes" id="UP000007590">
    <property type="component" value="Chromosome"/>
</dbReference>
<dbReference type="KEGG" id="scn:Solca_0519"/>
<dbReference type="GO" id="GO:0009055">
    <property type="term" value="F:electron transfer activity"/>
    <property type="evidence" value="ECO:0007669"/>
    <property type="project" value="InterPro"/>
</dbReference>
<keyword evidence="5" id="KW-0812">Transmembrane</keyword>
<dbReference type="GO" id="GO:0046872">
    <property type="term" value="F:metal ion binding"/>
    <property type="evidence" value="ECO:0007669"/>
    <property type="project" value="UniProtKB-KW"/>
</dbReference>
<feature type="transmembrane region" description="Helical" evidence="5">
    <location>
        <begin position="6"/>
        <end position="22"/>
    </location>
</feature>
<dbReference type="GO" id="GO:0020037">
    <property type="term" value="F:heme binding"/>
    <property type="evidence" value="ECO:0007669"/>
    <property type="project" value="InterPro"/>
</dbReference>
<keyword evidence="1 4" id="KW-0349">Heme</keyword>
<evidence type="ECO:0000313" key="7">
    <source>
        <dbReference type="EMBL" id="AFD05650.1"/>
    </source>
</evidence>
<keyword evidence="2 4" id="KW-0479">Metal-binding</keyword>
<gene>
    <name evidence="7" type="ordered locus">Solca_0519</name>
</gene>
<proteinExistence type="predicted"/>
<evidence type="ECO:0000256" key="4">
    <source>
        <dbReference type="PROSITE-ProRule" id="PRU00433"/>
    </source>
</evidence>
<dbReference type="Pfam" id="PF13442">
    <property type="entry name" value="Cytochrome_CBB3"/>
    <property type="match status" value="1"/>
</dbReference>
<evidence type="ECO:0000256" key="2">
    <source>
        <dbReference type="ARBA" id="ARBA00022723"/>
    </source>
</evidence>
<dbReference type="RefSeq" id="WP_014678878.1">
    <property type="nucleotide sequence ID" value="NC_017770.1"/>
</dbReference>
<keyword evidence="5" id="KW-0472">Membrane</keyword>
<dbReference type="eggNOG" id="COG2010">
    <property type="taxonomic scope" value="Bacteria"/>
</dbReference>
<evidence type="ECO:0000313" key="8">
    <source>
        <dbReference type="Proteomes" id="UP000007590"/>
    </source>
</evidence>
<dbReference type="Gene3D" id="1.10.760.10">
    <property type="entry name" value="Cytochrome c-like domain"/>
    <property type="match status" value="1"/>
</dbReference>
<evidence type="ECO:0000259" key="6">
    <source>
        <dbReference type="PROSITE" id="PS51007"/>
    </source>
</evidence>
<organism evidence="7 8">
    <name type="scientific">Solitalea canadensis (strain ATCC 29591 / DSM 3403 / JCM 21819 / LMG 8368 / NBRC 15130 / NCIMB 12057 / USAM 9D)</name>
    <name type="common">Flexibacter canadensis</name>
    <dbReference type="NCBI Taxonomy" id="929556"/>
    <lineage>
        <taxon>Bacteria</taxon>
        <taxon>Pseudomonadati</taxon>
        <taxon>Bacteroidota</taxon>
        <taxon>Sphingobacteriia</taxon>
        <taxon>Sphingobacteriales</taxon>
        <taxon>Sphingobacteriaceae</taxon>
        <taxon>Solitalea</taxon>
    </lineage>
</organism>
<evidence type="ECO:0000256" key="5">
    <source>
        <dbReference type="SAM" id="Phobius"/>
    </source>
</evidence>
<keyword evidence="3 4" id="KW-0408">Iron</keyword>
<dbReference type="SUPFAM" id="SSF46626">
    <property type="entry name" value="Cytochrome c"/>
    <property type="match status" value="1"/>
</dbReference>
<feature type="domain" description="Cytochrome c" evidence="6">
    <location>
        <begin position="35"/>
        <end position="112"/>
    </location>
</feature>
<dbReference type="PROSITE" id="PS51007">
    <property type="entry name" value="CYTC"/>
    <property type="match status" value="1"/>
</dbReference>
<name>H8KXX4_SOLCM</name>
<dbReference type="InterPro" id="IPR009056">
    <property type="entry name" value="Cyt_c-like_dom"/>
</dbReference>
<evidence type="ECO:0000256" key="1">
    <source>
        <dbReference type="ARBA" id="ARBA00022617"/>
    </source>
</evidence>
<dbReference type="EMBL" id="CP003349">
    <property type="protein sequence ID" value="AFD05650.1"/>
    <property type="molecule type" value="Genomic_DNA"/>
</dbReference>
<dbReference type="STRING" id="929556.Solca_0519"/>
<dbReference type="InterPro" id="IPR036909">
    <property type="entry name" value="Cyt_c-like_dom_sf"/>
</dbReference>
<keyword evidence="5" id="KW-1133">Transmembrane helix</keyword>
<sequence length="134" mass="15185">MVLKVWLSLAGMFMIYTVIVYFKSDSQPNNIPPSEKAIKGWHLWQANNCHTCHQLYGLGGYMGPDLTNIASDSTKGYYYMKAFIKSGSAKMPDFHLSDTETDEIIAFLQWVDKSGKNHVSADQVHWTGTYIINN</sequence>
<protein>
    <submittedName>
        <fullName evidence="7">Cytochrome c</fullName>
    </submittedName>
</protein>
<evidence type="ECO:0000256" key="3">
    <source>
        <dbReference type="ARBA" id="ARBA00023004"/>
    </source>
</evidence>
<accession>H8KXX4</accession>
<dbReference type="AlphaFoldDB" id="H8KXX4"/>
<dbReference type="HOGENOM" id="CLU_1894801_0_0_10"/>
<keyword evidence="8" id="KW-1185">Reference proteome</keyword>
<reference evidence="7" key="1">
    <citation type="submission" date="2012-02" db="EMBL/GenBank/DDBJ databases">
        <title>The complete genome of Solitalea canadensis DSM 3403.</title>
        <authorList>
            <consortium name="US DOE Joint Genome Institute (JGI-PGF)"/>
            <person name="Lucas S."/>
            <person name="Copeland A."/>
            <person name="Lapidus A."/>
            <person name="Glavina del Rio T."/>
            <person name="Dalin E."/>
            <person name="Tice H."/>
            <person name="Bruce D."/>
            <person name="Goodwin L."/>
            <person name="Pitluck S."/>
            <person name="Peters L."/>
            <person name="Ovchinnikova G."/>
            <person name="Lu M."/>
            <person name="Kyrpides N."/>
            <person name="Mavromatis K."/>
            <person name="Ivanova N."/>
            <person name="Brettin T."/>
            <person name="Detter J.C."/>
            <person name="Han C."/>
            <person name="Larimer F."/>
            <person name="Land M."/>
            <person name="Hauser L."/>
            <person name="Markowitz V."/>
            <person name="Cheng J.-F."/>
            <person name="Hugenholtz P."/>
            <person name="Woyke T."/>
            <person name="Wu D."/>
            <person name="Spring S."/>
            <person name="Schroeder M."/>
            <person name="Kopitz M."/>
            <person name="Brambilla E."/>
            <person name="Klenk H.-P."/>
            <person name="Eisen J.A."/>
        </authorList>
    </citation>
    <scope>NUCLEOTIDE SEQUENCE</scope>
    <source>
        <strain evidence="7">DSM 3403</strain>
    </source>
</reference>